<sequence>MNDFKAWHNDTLGAKAVEALSKNNFQAAYVKTRQEAVDKVLSLIPADATVGIGGSWTNGTELGLPAILADRGNTLYNHGKPGLSPEEAVAIRRQQLSCDVFLTGTNAVTLDGKLVNVDGSGNRAAAMIFGPKKVIIVVGVNKIVRDVEEAERRIELYAAPINNKRLGKTNPCTVTGMCMDCQSPGRICNVTTIIRKQLPFTETHVIVVGEELGF</sequence>
<dbReference type="PANTHER" id="PTHR36179">
    <property type="entry name" value="LUD_DOM DOMAIN-CONTAINING PROTEIN"/>
    <property type="match status" value="1"/>
</dbReference>
<dbReference type="EMBL" id="JAUOZS010000001">
    <property type="protein sequence ID" value="MDT8899935.1"/>
    <property type="molecule type" value="Genomic_DNA"/>
</dbReference>
<name>A0ABU3NU39_9FIRM</name>
<dbReference type="InterPro" id="IPR024185">
    <property type="entry name" value="FTHF_cligase-like_sf"/>
</dbReference>
<gene>
    <name evidence="2" type="ORF">Q4T40_01560</name>
</gene>
<dbReference type="Proteomes" id="UP001254848">
    <property type="component" value="Unassembled WGS sequence"/>
</dbReference>
<organism evidence="2 3">
    <name type="scientific">Anaeroselena agilis</name>
    <dbReference type="NCBI Taxonomy" id="3063788"/>
    <lineage>
        <taxon>Bacteria</taxon>
        <taxon>Bacillati</taxon>
        <taxon>Bacillota</taxon>
        <taxon>Negativicutes</taxon>
        <taxon>Acetonemataceae</taxon>
        <taxon>Anaeroselena</taxon>
    </lineage>
</organism>
<evidence type="ECO:0000313" key="2">
    <source>
        <dbReference type="EMBL" id="MDT8899935.1"/>
    </source>
</evidence>
<proteinExistence type="predicted"/>
<reference evidence="2 3" key="1">
    <citation type="submission" date="2023-07" db="EMBL/GenBank/DDBJ databases">
        <title>The novel representative of Negativicutes class, Anaeroselena agilis gen. nov. sp. nov.</title>
        <authorList>
            <person name="Prokofeva M.I."/>
            <person name="Elcheninov A.G."/>
            <person name="Klyukina A."/>
            <person name="Kublanov I.V."/>
            <person name="Frolov E.N."/>
            <person name="Podosokorskaya O.A."/>
        </authorList>
    </citation>
    <scope>NUCLEOTIDE SEQUENCE [LARGE SCALE GENOMIC DNA]</scope>
    <source>
        <strain evidence="2 3">4137-cl</strain>
    </source>
</reference>
<evidence type="ECO:0000313" key="3">
    <source>
        <dbReference type="Proteomes" id="UP001254848"/>
    </source>
</evidence>
<feature type="domain" description="LUD" evidence="1">
    <location>
        <begin position="15"/>
        <end position="208"/>
    </location>
</feature>
<keyword evidence="3" id="KW-1185">Reference proteome</keyword>
<comment type="caution">
    <text evidence="2">The sequence shown here is derived from an EMBL/GenBank/DDBJ whole genome shotgun (WGS) entry which is preliminary data.</text>
</comment>
<dbReference type="InterPro" id="IPR009501">
    <property type="entry name" value="UCP020269"/>
</dbReference>
<dbReference type="InterPro" id="IPR003741">
    <property type="entry name" value="LUD_dom"/>
</dbReference>
<dbReference type="PANTHER" id="PTHR36179:SF2">
    <property type="entry name" value="LUD DOMAIN-CONTAINING PROTEIN"/>
    <property type="match status" value="1"/>
</dbReference>
<dbReference type="RefSeq" id="WP_413778499.1">
    <property type="nucleotide sequence ID" value="NZ_JAUOZS010000001.1"/>
</dbReference>
<dbReference type="SUPFAM" id="SSF100950">
    <property type="entry name" value="NagB/RpiA/CoA transferase-like"/>
    <property type="match status" value="1"/>
</dbReference>
<protein>
    <submittedName>
        <fullName evidence="2">Lactate utilization protein</fullName>
    </submittedName>
</protein>
<dbReference type="PIRSF" id="PIRSF020269">
    <property type="entry name" value="DUF1121"/>
    <property type="match status" value="1"/>
</dbReference>
<dbReference type="Gene3D" id="3.40.50.10420">
    <property type="entry name" value="NagB/RpiA/CoA transferase-like"/>
    <property type="match status" value="1"/>
</dbReference>
<evidence type="ECO:0000259" key="1">
    <source>
        <dbReference type="Pfam" id="PF02589"/>
    </source>
</evidence>
<dbReference type="InterPro" id="IPR037171">
    <property type="entry name" value="NagB/RpiA_transferase-like"/>
</dbReference>
<dbReference type="Pfam" id="PF02589">
    <property type="entry name" value="LUD_dom"/>
    <property type="match status" value="1"/>
</dbReference>
<accession>A0ABU3NU39</accession>